<evidence type="ECO:0000256" key="7">
    <source>
        <dbReference type="ARBA" id="ARBA00022840"/>
    </source>
</evidence>
<evidence type="ECO:0000256" key="1">
    <source>
        <dbReference type="ARBA" id="ARBA00001936"/>
    </source>
</evidence>
<keyword evidence="13" id="KW-1185">Reference proteome</keyword>
<protein>
    <submittedName>
        <fullName evidence="12">DUF1297 domain-containing protein</fullName>
    </submittedName>
</protein>
<dbReference type="PANTHER" id="PTHR38147:SF1">
    <property type="entry name" value="5-FORMAMINOIMIDAZOLE-4-CARBOXAMIDE-1-(BETA)-D-RIBOFURANOSYL 5'-MONOPHOSPHATE SYNTHETASE"/>
    <property type="match status" value="1"/>
</dbReference>
<dbReference type="GO" id="GO:0006188">
    <property type="term" value="P:IMP biosynthetic process"/>
    <property type="evidence" value="ECO:0007669"/>
    <property type="project" value="InterPro"/>
</dbReference>
<dbReference type="AlphaFoldDB" id="A0A832XLP4"/>
<name>A0A832XLP4_9ARCH</name>
<evidence type="ECO:0000256" key="4">
    <source>
        <dbReference type="ARBA" id="ARBA00022723"/>
    </source>
</evidence>
<sequence>MGEQAYDFNKILEKYNFEDIHIGVLGGHSALDVARGAKKFGFKTVAVCQRGREKTYDKYFKTRGNKGIIDKTIVLDKFSHLTKPDVVKKLQSLNTIFIHNRYFWVYFDFKDIEKNFPVPIFGNRFLLRAEERDQKPNQYDFLEKAKIPFPQIFKNPKHISKLSIVKVAEAERGYERAFFFASNYGEYEKKSQELIDKLVITEEDLKRAVIEEYIVGAQVNFNYFYSALNDELELMGTDTRRQTNIDGLVRLPAHEQHEVLQYLNPKYIETGHIAVTVKESLLEQAFELGEKFVKTLQTEAPPGIVGPFALQGAVTAGPPKEEFVCFDVSFRIPGSPGTIFTPYSSYLHGNSLSYGERIAMEIKEAMKQDRLSEVVT</sequence>
<dbReference type="PANTHER" id="PTHR38147">
    <property type="entry name" value="5-FORMAMINOIMIDAZOLE-4-CARBOXAMIDE-1-(BETA)-D-RIBOFURANOSYL 5'-MONOPHOSPHATE SYNTHETASE-RELATED"/>
    <property type="match status" value="1"/>
</dbReference>
<dbReference type="InterPro" id="IPR023656">
    <property type="entry name" value="IMP_biosynth_PurP"/>
</dbReference>
<evidence type="ECO:0000256" key="6">
    <source>
        <dbReference type="ARBA" id="ARBA00022755"/>
    </source>
</evidence>
<evidence type="ECO:0000313" key="12">
    <source>
        <dbReference type="EMBL" id="HIK00143.1"/>
    </source>
</evidence>
<dbReference type="GO" id="GO:0016879">
    <property type="term" value="F:ligase activity, forming carbon-nitrogen bonds"/>
    <property type="evidence" value="ECO:0007669"/>
    <property type="project" value="InterPro"/>
</dbReference>
<dbReference type="InterPro" id="IPR009720">
    <property type="entry name" value="IMP_biosynth_PurP_C"/>
</dbReference>
<keyword evidence="6" id="KW-0658">Purine biosynthesis</keyword>
<feature type="domain" description="IMP biosynthesis enzyme PurP C-terminal" evidence="11">
    <location>
        <begin position="186"/>
        <end position="376"/>
    </location>
</feature>
<keyword evidence="7" id="KW-0067">ATP-binding</keyword>
<comment type="caution">
    <text evidence="12">The sequence shown here is derived from an EMBL/GenBank/DDBJ whole genome shotgun (WGS) entry which is preliminary data.</text>
</comment>
<evidence type="ECO:0000256" key="8">
    <source>
        <dbReference type="ARBA" id="ARBA00022842"/>
    </source>
</evidence>
<evidence type="ECO:0000256" key="9">
    <source>
        <dbReference type="ARBA" id="ARBA00023211"/>
    </source>
</evidence>
<evidence type="ECO:0000256" key="5">
    <source>
        <dbReference type="ARBA" id="ARBA00022741"/>
    </source>
</evidence>
<dbReference type="Pfam" id="PF06849">
    <property type="entry name" value="DUF1246"/>
    <property type="match status" value="1"/>
</dbReference>
<evidence type="ECO:0000256" key="3">
    <source>
        <dbReference type="ARBA" id="ARBA00022598"/>
    </source>
</evidence>
<comment type="cofactor">
    <cofactor evidence="1">
        <name>Mn(2+)</name>
        <dbReference type="ChEBI" id="CHEBI:29035"/>
    </cofactor>
</comment>
<gene>
    <name evidence="12" type="ORF">H1016_01220</name>
</gene>
<accession>A0A832XLP4</accession>
<dbReference type="InterPro" id="IPR016185">
    <property type="entry name" value="PreATP-grasp_dom_sf"/>
</dbReference>
<dbReference type="GO" id="GO:0005524">
    <property type="term" value="F:ATP binding"/>
    <property type="evidence" value="ECO:0007669"/>
    <property type="project" value="UniProtKB-KW"/>
</dbReference>
<dbReference type="SUPFAM" id="SSF56059">
    <property type="entry name" value="Glutathione synthetase ATP-binding domain-like"/>
    <property type="match status" value="1"/>
</dbReference>
<dbReference type="Proteomes" id="UP000646946">
    <property type="component" value="Unassembled WGS sequence"/>
</dbReference>
<keyword evidence="4" id="KW-0479">Metal-binding</keyword>
<organism evidence="12 13">
    <name type="scientific">Candidatus Naiadarchaeum limnaeum</name>
    <dbReference type="NCBI Taxonomy" id="2756139"/>
    <lineage>
        <taxon>Archaea</taxon>
        <taxon>Candidatus Undinarchaeota</taxon>
        <taxon>Candidatus Undinarchaeia</taxon>
        <taxon>Candidatus Naiadarchaeales</taxon>
        <taxon>Candidatus Naiadarchaeaceae</taxon>
        <taxon>Candidatus Naiadarchaeum</taxon>
    </lineage>
</organism>
<reference evidence="12 13" key="1">
    <citation type="journal article" name="Nat. Commun.">
        <title>Undinarchaeota illuminate DPANN phylogeny and the impact of gene transfer on archaeal evolution.</title>
        <authorList>
            <person name="Dombrowski N."/>
            <person name="Williams T.A."/>
            <person name="Sun J."/>
            <person name="Woodcroft B.J."/>
            <person name="Lee J.H."/>
            <person name="Minh B.Q."/>
            <person name="Rinke C."/>
            <person name="Spang A."/>
        </authorList>
    </citation>
    <scope>NUCLEOTIDE SEQUENCE [LARGE SCALE GENOMIC DNA]</scope>
    <source>
        <strain evidence="12">MAG_bin1129</strain>
    </source>
</reference>
<keyword evidence="9" id="KW-0464">Manganese</keyword>
<keyword evidence="3" id="KW-0436">Ligase</keyword>
<comment type="cofactor">
    <cofactor evidence="2">
        <name>Mg(2+)</name>
        <dbReference type="ChEBI" id="CHEBI:18420"/>
    </cofactor>
</comment>
<evidence type="ECO:0000256" key="2">
    <source>
        <dbReference type="ARBA" id="ARBA00001946"/>
    </source>
</evidence>
<dbReference type="Pfam" id="PF06973">
    <property type="entry name" value="DUF1297"/>
    <property type="match status" value="1"/>
</dbReference>
<proteinExistence type="predicted"/>
<dbReference type="Gene3D" id="3.30.1490.20">
    <property type="entry name" value="ATP-grasp fold, A domain"/>
    <property type="match status" value="1"/>
</dbReference>
<dbReference type="EMBL" id="DVAB01000011">
    <property type="protein sequence ID" value="HIK00143.1"/>
    <property type="molecule type" value="Genomic_DNA"/>
</dbReference>
<feature type="domain" description="IMP biosynthesis enzyme PurP N-terminal" evidence="10">
    <location>
        <begin position="22"/>
        <end position="153"/>
    </location>
</feature>
<dbReference type="InterPro" id="IPR010672">
    <property type="entry name" value="IMP_biosynth_PurP_N"/>
</dbReference>
<dbReference type="PIRSF" id="PIRSF004602">
    <property type="entry name" value="ATPgrasp_PurP"/>
    <property type="match status" value="1"/>
</dbReference>
<evidence type="ECO:0000259" key="11">
    <source>
        <dbReference type="Pfam" id="PF06973"/>
    </source>
</evidence>
<dbReference type="Gene3D" id="3.40.50.20">
    <property type="match status" value="1"/>
</dbReference>
<evidence type="ECO:0000313" key="13">
    <source>
        <dbReference type="Proteomes" id="UP000646946"/>
    </source>
</evidence>
<dbReference type="GO" id="GO:0000287">
    <property type="term" value="F:magnesium ion binding"/>
    <property type="evidence" value="ECO:0007669"/>
    <property type="project" value="InterPro"/>
</dbReference>
<dbReference type="InterPro" id="IPR013815">
    <property type="entry name" value="ATP_grasp_subdomain_1"/>
</dbReference>
<evidence type="ECO:0000259" key="10">
    <source>
        <dbReference type="Pfam" id="PF06849"/>
    </source>
</evidence>
<dbReference type="SUPFAM" id="SSF52440">
    <property type="entry name" value="PreATP-grasp domain"/>
    <property type="match status" value="1"/>
</dbReference>
<keyword evidence="5" id="KW-0547">Nucleotide-binding</keyword>
<keyword evidence="8" id="KW-0460">Magnesium</keyword>
<dbReference type="Gene3D" id="3.30.470.20">
    <property type="entry name" value="ATP-grasp fold, B domain"/>
    <property type="match status" value="1"/>
</dbReference>